<dbReference type="EMBL" id="ML208282">
    <property type="protein sequence ID" value="TFK72767.1"/>
    <property type="molecule type" value="Genomic_DNA"/>
</dbReference>
<proteinExistence type="predicted"/>
<sequence>MSDGQLRDPVLPARQAAKRAKSSFLSQLSGGSRSTNVTPTDDPSKRGSTKKKSPRQKPGDSKRRSSFSVTKTPKNAKGSTSTPRPLSTQPRRPRSSLKRPLPDMSGSETESSLSSLDSLHNMKTKGKARQTSAFHVNDTPSPLKSCSHPVGSYVWVLMDQRARVFQQKRGRSGSDDDFDDTRESRIERLWWPAKVLSTKKKNLLKLKLLSSPIASVTVVEVENSTQHNVLPLNDDDHKIRFSKPTYVEAPPSDGSDVDRSPRKRQKLFDRTELESRWKAGFAILLEDMAIVDGQSDELPEVQLAFSSIPSSSLKPGAVSSQPSTSIPKKKDGKRTHSASEDGYSSPIETHLNQHHAVDDTLTIPGELILAREAAGPALYWPAKILDCVPAKKSAQLKYHIMYLDNTKAEIARDWFYSSDEPGFATCKVGDWQSHFDDVTVDRDVQEVEIDYRPSPVPMDPVSSGEDFVDLDIREQFVYTKPVLVALLNGKYQPAMKRHEDFMAGGERRQQLTKEAGLRGLMDPKHVEQLGKYIHEWCLRDDRKAQVVRDFSVDIRGNDKPSEDTSLSSTAEDETGCPPVDPPSPASTELVTHSSSPELPPASSFGPDQLSRTESFESVSSIDPADMPPNECDTATEPPLTQLRLDTENLLPKIYDDSCSDLSDLTPLEPDAECELIPRPPPQTGCPDFEALTILEKLGYCTDVLLPEAVIQILLWRSGNRKTMELLSDDEEQTMHDKGTELSKETDWVHDVVRLRESKKRRLEKNAQRKGAGNGRARRVAKKPNYQETDTD</sequence>
<organism evidence="1 2">
    <name type="scientific">Pluteus cervinus</name>
    <dbReference type="NCBI Taxonomy" id="181527"/>
    <lineage>
        <taxon>Eukaryota</taxon>
        <taxon>Fungi</taxon>
        <taxon>Dikarya</taxon>
        <taxon>Basidiomycota</taxon>
        <taxon>Agaricomycotina</taxon>
        <taxon>Agaricomycetes</taxon>
        <taxon>Agaricomycetidae</taxon>
        <taxon>Agaricales</taxon>
        <taxon>Pluteineae</taxon>
        <taxon>Pluteaceae</taxon>
        <taxon>Pluteus</taxon>
    </lineage>
</organism>
<gene>
    <name evidence="1" type="ORF">BDN72DRAFT_876324</name>
</gene>
<evidence type="ECO:0000313" key="1">
    <source>
        <dbReference type="EMBL" id="TFK72767.1"/>
    </source>
</evidence>
<protein>
    <submittedName>
        <fullName evidence="1">Uncharacterized protein</fullName>
    </submittedName>
</protein>
<name>A0ACD3B4F8_9AGAR</name>
<reference evidence="1 2" key="1">
    <citation type="journal article" date="2019" name="Nat. Ecol. Evol.">
        <title>Megaphylogeny resolves global patterns of mushroom evolution.</title>
        <authorList>
            <person name="Varga T."/>
            <person name="Krizsan K."/>
            <person name="Foldi C."/>
            <person name="Dima B."/>
            <person name="Sanchez-Garcia M."/>
            <person name="Sanchez-Ramirez S."/>
            <person name="Szollosi G.J."/>
            <person name="Szarkandi J.G."/>
            <person name="Papp V."/>
            <person name="Albert L."/>
            <person name="Andreopoulos W."/>
            <person name="Angelini C."/>
            <person name="Antonin V."/>
            <person name="Barry K.W."/>
            <person name="Bougher N.L."/>
            <person name="Buchanan P."/>
            <person name="Buyck B."/>
            <person name="Bense V."/>
            <person name="Catcheside P."/>
            <person name="Chovatia M."/>
            <person name="Cooper J."/>
            <person name="Damon W."/>
            <person name="Desjardin D."/>
            <person name="Finy P."/>
            <person name="Geml J."/>
            <person name="Haridas S."/>
            <person name="Hughes K."/>
            <person name="Justo A."/>
            <person name="Karasinski D."/>
            <person name="Kautmanova I."/>
            <person name="Kiss B."/>
            <person name="Kocsube S."/>
            <person name="Kotiranta H."/>
            <person name="LaButti K.M."/>
            <person name="Lechner B.E."/>
            <person name="Liimatainen K."/>
            <person name="Lipzen A."/>
            <person name="Lukacs Z."/>
            <person name="Mihaltcheva S."/>
            <person name="Morgado L.N."/>
            <person name="Niskanen T."/>
            <person name="Noordeloos M.E."/>
            <person name="Ohm R.A."/>
            <person name="Ortiz-Santana B."/>
            <person name="Ovrebo C."/>
            <person name="Racz N."/>
            <person name="Riley R."/>
            <person name="Savchenko A."/>
            <person name="Shiryaev A."/>
            <person name="Soop K."/>
            <person name="Spirin V."/>
            <person name="Szebenyi C."/>
            <person name="Tomsovsky M."/>
            <person name="Tulloss R.E."/>
            <person name="Uehling J."/>
            <person name="Grigoriev I.V."/>
            <person name="Vagvolgyi C."/>
            <person name="Papp T."/>
            <person name="Martin F.M."/>
            <person name="Miettinen O."/>
            <person name="Hibbett D.S."/>
            <person name="Nagy L.G."/>
        </authorList>
    </citation>
    <scope>NUCLEOTIDE SEQUENCE [LARGE SCALE GENOMIC DNA]</scope>
    <source>
        <strain evidence="1 2">NL-1719</strain>
    </source>
</reference>
<dbReference type="Proteomes" id="UP000308600">
    <property type="component" value="Unassembled WGS sequence"/>
</dbReference>
<keyword evidence="2" id="KW-1185">Reference proteome</keyword>
<evidence type="ECO:0000313" key="2">
    <source>
        <dbReference type="Proteomes" id="UP000308600"/>
    </source>
</evidence>
<accession>A0ACD3B4F8</accession>